<name>A0A409Y240_9AGAR</name>
<protein>
    <submittedName>
        <fullName evidence="2">Uncharacterized protein</fullName>
    </submittedName>
</protein>
<reference evidence="2 3" key="1">
    <citation type="journal article" date="2018" name="Evol. Lett.">
        <title>Horizontal gene cluster transfer increased hallucinogenic mushroom diversity.</title>
        <authorList>
            <person name="Reynolds H.T."/>
            <person name="Vijayakumar V."/>
            <person name="Gluck-Thaler E."/>
            <person name="Korotkin H.B."/>
            <person name="Matheny P.B."/>
            <person name="Slot J.C."/>
        </authorList>
    </citation>
    <scope>NUCLEOTIDE SEQUENCE [LARGE SCALE GENOMIC DNA]</scope>
    <source>
        <strain evidence="2 3">SRW20</strain>
    </source>
</reference>
<feature type="chain" id="PRO_5019361789" evidence="1">
    <location>
        <begin position="28"/>
        <end position="380"/>
    </location>
</feature>
<evidence type="ECO:0000256" key="1">
    <source>
        <dbReference type="SAM" id="SignalP"/>
    </source>
</evidence>
<organism evidence="2 3">
    <name type="scientific">Gymnopilus dilepis</name>
    <dbReference type="NCBI Taxonomy" id="231916"/>
    <lineage>
        <taxon>Eukaryota</taxon>
        <taxon>Fungi</taxon>
        <taxon>Dikarya</taxon>
        <taxon>Basidiomycota</taxon>
        <taxon>Agaricomycotina</taxon>
        <taxon>Agaricomycetes</taxon>
        <taxon>Agaricomycetidae</taxon>
        <taxon>Agaricales</taxon>
        <taxon>Agaricineae</taxon>
        <taxon>Hymenogastraceae</taxon>
        <taxon>Gymnopilus</taxon>
    </lineage>
</organism>
<dbReference type="InParanoid" id="A0A409Y240"/>
<keyword evidence="3" id="KW-1185">Reference proteome</keyword>
<feature type="non-terminal residue" evidence="2">
    <location>
        <position position="1"/>
    </location>
</feature>
<dbReference type="Proteomes" id="UP000284706">
    <property type="component" value="Unassembled WGS sequence"/>
</dbReference>
<proteinExistence type="predicted"/>
<feature type="signal peptide" evidence="1">
    <location>
        <begin position="1"/>
        <end position="27"/>
    </location>
</feature>
<keyword evidence="1" id="KW-0732">Signal</keyword>
<accession>A0A409Y240</accession>
<sequence>AWKQAILCRSASSVFLGLPLLTSVLTSKEVDELDNLIKCRPAYQPLLSRFLDYERCIFGAVETGYDMHDIRQLLRIRVNAPQTIGEKPQVIADSDVRDNWNPAQYGRLCSLLTVYRLLDTLAFVAGISGRAACMNRSTSSSPLASLPGSDCLLDWTATVLRLQDVVQDSSAVRNRTAITYSVSRRLMAFLRINAKSAVQCRFMLNLTIAAMHIAYLKETHFPLHSLPDLPDRITIDMIECAVNSDEKAFLIDLQEVMCSISGCRQRVAGGGLSLASFRGPLQVALALSPIYLLSTKLLGNKVWNKRVLIEVSSLLGNDKPDALLNVEKIIWNVLFMLADGQLDPREVLLRLNHDIPWADIRCNAELPWLRSWFYNSECIV</sequence>
<dbReference type="AlphaFoldDB" id="A0A409Y240"/>
<comment type="caution">
    <text evidence="2">The sequence shown here is derived from an EMBL/GenBank/DDBJ whole genome shotgun (WGS) entry which is preliminary data.</text>
</comment>
<gene>
    <name evidence="2" type="ORF">CVT26_001244</name>
</gene>
<dbReference type="OrthoDB" id="3064837at2759"/>
<evidence type="ECO:0000313" key="2">
    <source>
        <dbReference type="EMBL" id="PPQ97062.1"/>
    </source>
</evidence>
<evidence type="ECO:0000313" key="3">
    <source>
        <dbReference type="Proteomes" id="UP000284706"/>
    </source>
</evidence>
<dbReference type="EMBL" id="NHYE01001295">
    <property type="protein sequence ID" value="PPQ97062.1"/>
    <property type="molecule type" value="Genomic_DNA"/>
</dbReference>